<feature type="transmembrane region" description="Helical" evidence="6">
    <location>
        <begin position="43"/>
        <end position="64"/>
    </location>
</feature>
<keyword evidence="4 6" id="KW-1133">Transmembrane helix</keyword>
<name>A0AA41QB39_9MICO</name>
<keyword evidence="8" id="KW-1185">Reference proteome</keyword>
<dbReference type="GO" id="GO:0022857">
    <property type="term" value="F:transmembrane transporter activity"/>
    <property type="evidence" value="ECO:0007669"/>
    <property type="project" value="InterPro"/>
</dbReference>
<dbReference type="AlphaFoldDB" id="A0AA41QB39"/>
<organism evidence="7 8">
    <name type="scientific">Antribacter soli</name>
    <dbReference type="NCBI Taxonomy" id="2910976"/>
    <lineage>
        <taxon>Bacteria</taxon>
        <taxon>Bacillati</taxon>
        <taxon>Actinomycetota</taxon>
        <taxon>Actinomycetes</taxon>
        <taxon>Micrococcales</taxon>
        <taxon>Promicromonosporaceae</taxon>
        <taxon>Antribacter</taxon>
    </lineage>
</organism>
<evidence type="ECO:0000256" key="5">
    <source>
        <dbReference type="ARBA" id="ARBA00023136"/>
    </source>
</evidence>
<comment type="subcellular location">
    <subcellularLocation>
        <location evidence="1">Membrane</location>
        <topology evidence="1">Multi-pass membrane protein</topology>
    </subcellularLocation>
</comment>
<comment type="caution">
    <text evidence="7">The sequence shown here is derived from an EMBL/GenBank/DDBJ whole genome shotgun (WGS) entry which is preliminary data.</text>
</comment>
<feature type="transmembrane region" description="Helical" evidence="6">
    <location>
        <begin position="76"/>
        <end position="93"/>
    </location>
</feature>
<keyword evidence="2" id="KW-0813">Transport</keyword>
<dbReference type="SUPFAM" id="SSF103473">
    <property type="entry name" value="MFS general substrate transporter"/>
    <property type="match status" value="1"/>
</dbReference>
<feature type="transmembrane region" description="Helical" evidence="6">
    <location>
        <begin position="12"/>
        <end position="36"/>
    </location>
</feature>
<protein>
    <submittedName>
        <fullName evidence="7">MFS transporter</fullName>
    </submittedName>
</protein>
<dbReference type="RefSeq" id="WP_236087599.1">
    <property type="nucleotide sequence ID" value="NZ_JAKGSG010000010.1"/>
</dbReference>
<dbReference type="PANTHER" id="PTHR42718:SF9">
    <property type="entry name" value="MAJOR FACILITATOR SUPERFAMILY MULTIDRUG TRANSPORTER MFSC"/>
    <property type="match status" value="1"/>
</dbReference>
<dbReference type="PANTHER" id="PTHR42718">
    <property type="entry name" value="MAJOR FACILITATOR SUPERFAMILY MULTIDRUG TRANSPORTER MFSC"/>
    <property type="match status" value="1"/>
</dbReference>
<accession>A0AA41QB39</accession>
<dbReference type="Gene3D" id="1.20.1250.20">
    <property type="entry name" value="MFS general substrate transporter like domains"/>
    <property type="match status" value="1"/>
</dbReference>
<evidence type="ECO:0000313" key="8">
    <source>
        <dbReference type="Proteomes" id="UP001165405"/>
    </source>
</evidence>
<keyword evidence="5 6" id="KW-0472">Membrane</keyword>
<dbReference type="InterPro" id="IPR011701">
    <property type="entry name" value="MFS"/>
</dbReference>
<proteinExistence type="predicted"/>
<dbReference type="GO" id="GO:0016020">
    <property type="term" value="C:membrane"/>
    <property type="evidence" value="ECO:0007669"/>
    <property type="project" value="UniProtKB-SubCell"/>
</dbReference>
<dbReference type="EMBL" id="JAKGSG010000010">
    <property type="protein sequence ID" value="MCF4119887.1"/>
    <property type="molecule type" value="Genomic_DNA"/>
</dbReference>
<dbReference type="Pfam" id="PF07690">
    <property type="entry name" value="MFS_1"/>
    <property type="match status" value="1"/>
</dbReference>
<evidence type="ECO:0000256" key="6">
    <source>
        <dbReference type="SAM" id="Phobius"/>
    </source>
</evidence>
<sequence>MRGELPPENLGSATAVMSASLGVGGAIGLPVAAFLAQTTDRHVLFWTSAVLGAVAFVLVLTKVPAEAAPAGGRFDLPGAIALSAALIALLLAISKGASHFGTKSELIKAVVSRHVAPMEQIHQRLLAEIGDDPGVRDRVACTVKPWLAPVTPVS</sequence>
<evidence type="ECO:0000313" key="7">
    <source>
        <dbReference type="EMBL" id="MCF4119887.1"/>
    </source>
</evidence>
<reference evidence="7" key="1">
    <citation type="submission" date="2022-01" db="EMBL/GenBank/DDBJ databases">
        <title>Antribacter sp. nov., isolated from Guizhou of China.</title>
        <authorList>
            <person name="Chengliang C."/>
            <person name="Ya Z."/>
        </authorList>
    </citation>
    <scope>NUCLEOTIDE SEQUENCE</scope>
    <source>
        <strain evidence="7">KLBMP 9083</strain>
    </source>
</reference>
<evidence type="ECO:0000256" key="3">
    <source>
        <dbReference type="ARBA" id="ARBA00022692"/>
    </source>
</evidence>
<gene>
    <name evidence="7" type="ORF">L1785_02740</name>
</gene>
<dbReference type="Proteomes" id="UP001165405">
    <property type="component" value="Unassembled WGS sequence"/>
</dbReference>
<evidence type="ECO:0000256" key="1">
    <source>
        <dbReference type="ARBA" id="ARBA00004141"/>
    </source>
</evidence>
<dbReference type="Gene3D" id="1.10.357.10">
    <property type="entry name" value="Tetracycline Repressor, domain 2"/>
    <property type="match status" value="1"/>
</dbReference>
<evidence type="ECO:0000256" key="4">
    <source>
        <dbReference type="ARBA" id="ARBA00022989"/>
    </source>
</evidence>
<dbReference type="InterPro" id="IPR036259">
    <property type="entry name" value="MFS_trans_sf"/>
</dbReference>
<keyword evidence="3 6" id="KW-0812">Transmembrane</keyword>
<evidence type="ECO:0000256" key="2">
    <source>
        <dbReference type="ARBA" id="ARBA00022448"/>
    </source>
</evidence>